<dbReference type="NCBIfam" id="TIGR00229">
    <property type="entry name" value="sensory_box"/>
    <property type="match status" value="1"/>
</dbReference>
<dbReference type="Pfam" id="PF08461">
    <property type="entry name" value="WHD_RNase_R"/>
    <property type="match status" value="1"/>
</dbReference>
<sequence>MKKVALITIGKPTSKVIKEQLEHLFADTLLVETYFLSQKKEILQSDADLFLYTKGCIRYLLIEEEAIRKPYLETERVINHKNIKEIISIPKETDVLLVNDSQSTAYEAIQQLELIGLDHVSYHPFYPGCRKAIETSIAITPGEPHLIPNGIEKVIDLGSRILDISTIHEIIFSLDLEEQIEKSCLTDYLKNIVEISKLIDESRRDAQESEKLLERIVNSIDHGIAYIGENNHFINANTNFEKMMQQDKVEFIGKEVSILMEVPCNKLKDQLTWITEINGNEMLVDVQKIHFDYRSGYLMTIQYTDRISKLGHRIRRNQEKKIKQQLHTFEDYLTQNMATKQMLEKAKKFSETEATILIQGENGTGKEILAQAIHSASKRRKGAFVPVNIGALTPALLESELFGYEEGSFTGALKGGKMGIFEIASGGTVFIDEIGDAPLDFQVKLLRVLEEKKIRRVGAMEEIPVDVRVIAATNKDLIELVDQNHFREDLFFRLNILPLNTLPLREKKEDILFLLKVFVKQKFGKGLEFSCVFEDEVIERLMNYQWRGNIRELINLVEYLSLIYDGDPIQCHDLHPYMLKQTETVEKDAIFLEENALWILSTLESSIPEALGRTSLRNRAKQEGYELGEGKIRRLMKDLEGRSLIVSKGYKKGYEITSLGKKVLISHIERE</sequence>
<dbReference type="STRING" id="69895.SAMN05192551_104193"/>
<protein>
    <submittedName>
        <fullName evidence="4">PAS domain S-box-containing protein</fullName>
    </submittedName>
</protein>
<dbReference type="InterPro" id="IPR025943">
    <property type="entry name" value="Sigma_54_int_dom_ATP-bd_2"/>
</dbReference>
<evidence type="ECO:0000256" key="2">
    <source>
        <dbReference type="ARBA" id="ARBA00022840"/>
    </source>
</evidence>
<dbReference type="GO" id="GO:0005524">
    <property type="term" value="F:ATP binding"/>
    <property type="evidence" value="ECO:0007669"/>
    <property type="project" value="UniProtKB-KW"/>
</dbReference>
<reference evidence="5" key="1">
    <citation type="submission" date="2016-10" db="EMBL/GenBank/DDBJ databases">
        <authorList>
            <person name="Varghese N."/>
            <person name="Submissions S."/>
        </authorList>
    </citation>
    <scope>NUCLEOTIDE SEQUENCE [LARGE SCALE GENOMIC DNA]</scope>
    <source>
        <strain evidence="5">Z-7934</strain>
    </source>
</reference>
<gene>
    <name evidence="4" type="ORF">SAMN05192551_104193</name>
</gene>
<keyword evidence="2" id="KW-0067">ATP-binding</keyword>
<dbReference type="PROSITE" id="PS00676">
    <property type="entry name" value="SIGMA54_INTERACT_2"/>
    <property type="match status" value="1"/>
</dbReference>
<dbReference type="PROSITE" id="PS50045">
    <property type="entry name" value="SIGMA54_INTERACT_4"/>
    <property type="match status" value="1"/>
</dbReference>
<evidence type="ECO:0000313" key="5">
    <source>
        <dbReference type="Proteomes" id="UP000199287"/>
    </source>
</evidence>
<dbReference type="AlphaFoldDB" id="A0A1I3E0S5"/>
<dbReference type="SMART" id="SM00382">
    <property type="entry name" value="AAA"/>
    <property type="match status" value="1"/>
</dbReference>
<dbReference type="InterPro" id="IPR036388">
    <property type="entry name" value="WH-like_DNA-bd_sf"/>
</dbReference>
<dbReference type="GO" id="GO:0006355">
    <property type="term" value="P:regulation of DNA-templated transcription"/>
    <property type="evidence" value="ECO:0007669"/>
    <property type="project" value="InterPro"/>
</dbReference>
<dbReference type="Proteomes" id="UP000199287">
    <property type="component" value="Unassembled WGS sequence"/>
</dbReference>
<dbReference type="InterPro" id="IPR058031">
    <property type="entry name" value="AAA_lid_NorR"/>
</dbReference>
<dbReference type="Gene3D" id="1.10.10.10">
    <property type="entry name" value="Winged helix-like DNA-binding domain superfamily/Winged helix DNA-binding domain"/>
    <property type="match status" value="1"/>
</dbReference>
<dbReference type="PANTHER" id="PTHR32071:SF101">
    <property type="entry name" value="ACETOIN DEHYDROGENASE OPERON TRANSCRIPTIONAL ACTIVATOR ACOR"/>
    <property type="match status" value="1"/>
</dbReference>
<dbReference type="FunFam" id="3.40.50.300:FF:000006">
    <property type="entry name" value="DNA-binding transcriptional regulator NtrC"/>
    <property type="match status" value="1"/>
</dbReference>
<dbReference type="InterPro" id="IPR003593">
    <property type="entry name" value="AAA+_ATPase"/>
</dbReference>
<dbReference type="OrthoDB" id="9803970at2"/>
<dbReference type="InterPro" id="IPR002078">
    <property type="entry name" value="Sigma_54_int"/>
</dbReference>
<keyword evidence="5" id="KW-1185">Reference proteome</keyword>
<dbReference type="Gene3D" id="3.40.50.300">
    <property type="entry name" value="P-loop containing nucleotide triphosphate hydrolases"/>
    <property type="match status" value="1"/>
</dbReference>
<dbReference type="InterPro" id="IPR013668">
    <property type="entry name" value="RNase_R_HTH_12"/>
</dbReference>
<dbReference type="CDD" id="cd00009">
    <property type="entry name" value="AAA"/>
    <property type="match status" value="1"/>
</dbReference>
<dbReference type="SUPFAM" id="SSF52540">
    <property type="entry name" value="P-loop containing nucleoside triphosphate hydrolases"/>
    <property type="match status" value="1"/>
</dbReference>
<evidence type="ECO:0000259" key="3">
    <source>
        <dbReference type="PROSITE" id="PS50045"/>
    </source>
</evidence>
<accession>A0A1I3E0S5</accession>
<dbReference type="Pfam" id="PF25601">
    <property type="entry name" value="AAA_lid_14"/>
    <property type="match status" value="1"/>
</dbReference>
<dbReference type="InterPro" id="IPR035965">
    <property type="entry name" value="PAS-like_dom_sf"/>
</dbReference>
<feature type="domain" description="Sigma-54 factor interaction" evidence="3">
    <location>
        <begin position="332"/>
        <end position="562"/>
    </location>
</feature>
<dbReference type="InterPro" id="IPR027417">
    <property type="entry name" value="P-loop_NTPase"/>
</dbReference>
<keyword evidence="1" id="KW-0547">Nucleotide-binding</keyword>
<dbReference type="InterPro" id="IPR000014">
    <property type="entry name" value="PAS"/>
</dbReference>
<evidence type="ECO:0000256" key="1">
    <source>
        <dbReference type="ARBA" id="ARBA00022741"/>
    </source>
</evidence>
<dbReference type="RefSeq" id="WP_093371673.1">
    <property type="nucleotide sequence ID" value="NZ_FOQA01000004.1"/>
</dbReference>
<proteinExistence type="predicted"/>
<dbReference type="Pfam" id="PF00158">
    <property type="entry name" value="Sigma54_activat"/>
    <property type="match status" value="1"/>
</dbReference>
<dbReference type="SUPFAM" id="SSF55785">
    <property type="entry name" value="PYP-like sensor domain (PAS domain)"/>
    <property type="match status" value="1"/>
</dbReference>
<dbReference type="PANTHER" id="PTHR32071">
    <property type="entry name" value="TRANSCRIPTIONAL REGULATORY PROTEIN"/>
    <property type="match status" value="1"/>
</dbReference>
<evidence type="ECO:0000313" key="4">
    <source>
        <dbReference type="EMBL" id="SFH92600.1"/>
    </source>
</evidence>
<name>A0A1I3E0S5_9FIRM</name>
<organism evidence="4 5">
    <name type="scientific">Tindallia magadiensis</name>
    <dbReference type="NCBI Taxonomy" id="69895"/>
    <lineage>
        <taxon>Bacteria</taxon>
        <taxon>Bacillati</taxon>
        <taxon>Bacillota</taxon>
        <taxon>Clostridia</taxon>
        <taxon>Peptostreptococcales</taxon>
        <taxon>Tindalliaceae</taxon>
        <taxon>Tindallia</taxon>
    </lineage>
</organism>
<dbReference type="Gene3D" id="3.30.450.20">
    <property type="entry name" value="PAS domain"/>
    <property type="match status" value="1"/>
</dbReference>
<dbReference type="Gene3D" id="1.10.8.60">
    <property type="match status" value="1"/>
</dbReference>
<dbReference type="EMBL" id="FOQA01000004">
    <property type="protein sequence ID" value="SFH92600.1"/>
    <property type="molecule type" value="Genomic_DNA"/>
</dbReference>